<dbReference type="Proteomes" id="UP000176424">
    <property type="component" value="Unassembled WGS sequence"/>
</dbReference>
<proteinExistence type="predicted"/>
<dbReference type="AlphaFoldDB" id="A0A1F4ZT93"/>
<name>A0A1F4ZT93_9BACT</name>
<sequence>MPITNIETIIDIIVNVRSLITWPLKMLWRFIKWLWPFTLKSQKEKLGLIEGTWREHYWEYGKSGDKEVILIHTDWKITNTLSYNLTALNAYLTKPQKTKGSVMVKDPHSQYHGNYPIPQNVTTDMSISFVIDKKHAKNENKIFNLNLEIEDPIGIRHQIKGVSVKNIRTRSNKKEVEPLSVENPTKIKHKILKKVVSILKNEIEQYKVRGRKDGRLGTIEWPRGGMEWRKEGESIRFLNENSNKSSVISDQITKLVRLYKASPKDGKRKIIKFVKDRIDAKQEYRDIAYFIVLFLFEIGELSLGLRTAVEKLKNDKSVSLGDVFKLIDILLTFRFKEFGEKELDVIEVVVYSTEEHTFRIKQRVNAIRVDL</sequence>
<accession>A0A1F4ZT93</accession>
<dbReference type="EMBL" id="MEXR01000028">
    <property type="protein sequence ID" value="OGD09653.1"/>
    <property type="molecule type" value="Genomic_DNA"/>
</dbReference>
<reference evidence="1 2" key="1">
    <citation type="journal article" date="2016" name="Nat. Commun.">
        <title>Thousands of microbial genomes shed light on interconnected biogeochemical processes in an aquifer system.</title>
        <authorList>
            <person name="Anantharaman K."/>
            <person name="Brown C.T."/>
            <person name="Hug L.A."/>
            <person name="Sharon I."/>
            <person name="Castelle C.J."/>
            <person name="Probst A.J."/>
            <person name="Thomas B.C."/>
            <person name="Singh A."/>
            <person name="Wilkins M.J."/>
            <person name="Karaoz U."/>
            <person name="Brodie E.L."/>
            <person name="Williams K.H."/>
            <person name="Hubbard S.S."/>
            <person name="Banfield J.F."/>
        </authorList>
    </citation>
    <scope>NUCLEOTIDE SEQUENCE [LARGE SCALE GENOMIC DNA]</scope>
</reference>
<gene>
    <name evidence="1" type="ORF">A2397_03460</name>
</gene>
<evidence type="ECO:0000313" key="2">
    <source>
        <dbReference type="Proteomes" id="UP000176424"/>
    </source>
</evidence>
<organism evidence="1 2">
    <name type="scientific">Candidatus Amesbacteria bacterium RIFOXYB1_FULL_44_23</name>
    <dbReference type="NCBI Taxonomy" id="1797263"/>
    <lineage>
        <taxon>Bacteria</taxon>
        <taxon>Candidatus Amesiibacteriota</taxon>
    </lineage>
</organism>
<protein>
    <submittedName>
        <fullName evidence="1">Uncharacterized protein</fullName>
    </submittedName>
</protein>
<evidence type="ECO:0000313" key="1">
    <source>
        <dbReference type="EMBL" id="OGD09653.1"/>
    </source>
</evidence>
<comment type="caution">
    <text evidence="1">The sequence shown here is derived from an EMBL/GenBank/DDBJ whole genome shotgun (WGS) entry which is preliminary data.</text>
</comment>